<sequence>MRDRFFLIAGILGLGTIAMTLVLALIGPRQIGPLPPGFITPVMAFEFAETPAEVQTLFRPEGSAAAMDRVNRWDFLYMALYNAFLGVFALAAARHSGRRFFYIPAALALVILAADALENVQLLGITRLLGDGEIAPILGQLSPLLGRLRFYTWLKWGGLALYGLLIAVYFRGLPGRWRWVAPVVVLPAVLAVLALVARGLPHELMALGVGVMLVLLTVFAWRAAGGDPPHVVAYSNPPQK</sequence>
<dbReference type="EMBL" id="LN890656">
    <property type="protein sequence ID" value="CUS05771.1"/>
    <property type="molecule type" value="Genomic_DNA"/>
</dbReference>
<proteinExistence type="predicted"/>
<feature type="transmembrane region" description="Helical" evidence="1">
    <location>
        <begin position="75"/>
        <end position="93"/>
    </location>
</feature>
<dbReference type="OrthoDB" id="7553811at2"/>
<organism evidence="2 3">
    <name type="scientific">Candidatus Promineifilum breve</name>
    <dbReference type="NCBI Taxonomy" id="1806508"/>
    <lineage>
        <taxon>Bacteria</taxon>
        <taxon>Bacillati</taxon>
        <taxon>Chloroflexota</taxon>
        <taxon>Ardenticatenia</taxon>
        <taxon>Candidatus Promineifilales</taxon>
        <taxon>Candidatus Promineifilaceae</taxon>
        <taxon>Candidatus Promineifilum</taxon>
    </lineage>
</organism>
<evidence type="ECO:0000256" key="1">
    <source>
        <dbReference type="SAM" id="Phobius"/>
    </source>
</evidence>
<reference evidence="2" key="1">
    <citation type="submission" date="2016-01" db="EMBL/GenBank/DDBJ databases">
        <authorList>
            <person name="Mcilroy J.S."/>
            <person name="Karst M S."/>
            <person name="Albertsen M."/>
        </authorList>
    </citation>
    <scope>NUCLEOTIDE SEQUENCE</scope>
    <source>
        <strain evidence="2">Cfx-K</strain>
    </source>
</reference>
<dbReference type="AlphaFoldDB" id="A0A160T5W1"/>
<feature type="transmembrane region" description="Helical" evidence="1">
    <location>
        <begin position="100"/>
        <end position="117"/>
    </location>
</feature>
<evidence type="ECO:0000313" key="3">
    <source>
        <dbReference type="Proteomes" id="UP000215027"/>
    </source>
</evidence>
<dbReference type="Proteomes" id="UP000215027">
    <property type="component" value="Chromosome II"/>
</dbReference>
<keyword evidence="1" id="KW-0812">Transmembrane</keyword>
<keyword evidence="1" id="KW-0472">Membrane</keyword>
<gene>
    <name evidence="2" type="ORF">CFX0092_B0237</name>
</gene>
<dbReference type="RefSeq" id="WP_095045139.1">
    <property type="nucleotide sequence ID" value="NZ_LN890656.1"/>
</dbReference>
<name>A0A160T5W1_9CHLR</name>
<evidence type="ECO:0000313" key="2">
    <source>
        <dbReference type="EMBL" id="CUS05771.1"/>
    </source>
</evidence>
<feature type="transmembrane region" description="Helical" evidence="1">
    <location>
        <begin position="150"/>
        <end position="170"/>
    </location>
</feature>
<keyword evidence="1" id="KW-1133">Transmembrane helix</keyword>
<feature type="transmembrane region" description="Helical" evidence="1">
    <location>
        <begin position="204"/>
        <end position="221"/>
    </location>
</feature>
<keyword evidence="3" id="KW-1185">Reference proteome</keyword>
<feature type="transmembrane region" description="Helical" evidence="1">
    <location>
        <begin position="177"/>
        <end position="198"/>
    </location>
</feature>
<protein>
    <submittedName>
        <fullName evidence="2">Uncharacterized protein</fullName>
    </submittedName>
</protein>
<dbReference type="KEGG" id="pbf:CFX0092_B0237"/>
<accession>A0A160T5W1</accession>